<dbReference type="InterPro" id="IPR000182">
    <property type="entry name" value="GNAT_dom"/>
</dbReference>
<proteinExistence type="predicted"/>
<evidence type="ECO:0000313" key="2">
    <source>
        <dbReference type="EMBL" id="OOP66026.1"/>
    </source>
</evidence>
<dbReference type="InterPro" id="IPR016181">
    <property type="entry name" value="Acyl_CoA_acyltransferase"/>
</dbReference>
<feature type="domain" description="N-acetyltransferase" evidence="1">
    <location>
        <begin position="133"/>
        <end position="268"/>
    </location>
</feature>
<dbReference type="SUPFAM" id="SSF55729">
    <property type="entry name" value="Acyl-CoA N-acyltransferases (Nat)"/>
    <property type="match status" value="1"/>
</dbReference>
<comment type="caution">
    <text evidence="2">The sequence shown here is derived from an EMBL/GenBank/DDBJ whole genome shotgun (WGS) entry which is preliminary data.</text>
</comment>
<dbReference type="Gene3D" id="3.40.630.30">
    <property type="match status" value="1"/>
</dbReference>
<dbReference type="AlphaFoldDB" id="A0A8E2I3I1"/>
<accession>A0A8E2I3I1</accession>
<organism evidence="2 3">
    <name type="scientific">Heyndrickxia oleronia</name>
    <dbReference type="NCBI Taxonomy" id="38875"/>
    <lineage>
        <taxon>Bacteria</taxon>
        <taxon>Bacillati</taxon>
        <taxon>Bacillota</taxon>
        <taxon>Bacilli</taxon>
        <taxon>Bacillales</taxon>
        <taxon>Bacillaceae</taxon>
        <taxon>Heyndrickxia</taxon>
    </lineage>
</organism>
<keyword evidence="2" id="KW-0808">Transferase</keyword>
<dbReference type="Proteomes" id="UP000189761">
    <property type="component" value="Unassembled WGS sequence"/>
</dbReference>
<keyword evidence="3" id="KW-1185">Reference proteome</keyword>
<dbReference type="GO" id="GO:0016747">
    <property type="term" value="F:acyltransferase activity, transferring groups other than amino-acyl groups"/>
    <property type="evidence" value="ECO:0007669"/>
    <property type="project" value="InterPro"/>
</dbReference>
<dbReference type="PROSITE" id="PS51186">
    <property type="entry name" value="GNAT"/>
    <property type="match status" value="1"/>
</dbReference>
<evidence type="ECO:0000313" key="3">
    <source>
        <dbReference type="Proteomes" id="UP000189761"/>
    </source>
</evidence>
<evidence type="ECO:0000259" key="1">
    <source>
        <dbReference type="PROSITE" id="PS51186"/>
    </source>
</evidence>
<dbReference type="RefSeq" id="WP_071974902.1">
    <property type="nucleotide sequence ID" value="NZ_CP065424.1"/>
</dbReference>
<reference evidence="2 3" key="1">
    <citation type="submission" date="2017-01" db="EMBL/GenBank/DDBJ databases">
        <title>Draft genome sequence of Bacillus oleronius.</title>
        <authorList>
            <person name="Allam M."/>
        </authorList>
    </citation>
    <scope>NUCLEOTIDE SEQUENCE [LARGE SCALE GENOMIC DNA]</scope>
    <source>
        <strain evidence="2 3">DSM 9356</strain>
    </source>
</reference>
<dbReference type="CDD" id="cd04301">
    <property type="entry name" value="NAT_SF"/>
    <property type="match status" value="1"/>
</dbReference>
<gene>
    <name evidence="2" type="ORF">BWZ43_23165</name>
</gene>
<dbReference type="Pfam" id="PF00583">
    <property type="entry name" value="Acetyltransf_1"/>
    <property type="match status" value="1"/>
</dbReference>
<dbReference type="EMBL" id="MTLA01000389">
    <property type="protein sequence ID" value="OOP66026.1"/>
    <property type="molecule type" value="Genomic_DNA"/>
</dbReference>
<name>A0A8E2I3I1_9BACI</name>
<sequence length="268" mass="29978">MTLVVTNELAKVLEAAEINTLHSRLNAIQNIHSNPMGIEVEKFGNATAFSARSIPGPSFNTVKGITDEDQNEVENIINYYKQKDIPVRLEITPAHVSSKFLTYLARIGFYQTDFHSTLFADLQSINDHTYSEILIRELEKDEFHLFAEIYTNGFQLPAFLQDGIAQNNQVLHNRDGWTFYLASFSDQPAGVGVIFIKDSIATLAAAATEPSYRNNGIHQALISSRIQLAKSQGCKMIVGQARFGSISQNNMERAGMKIAYTKTIWVQK</sequence>
<protein>
    <submittedName>
        <fullName evidence="2">GNAT family N-acetyltransferase</fullName>
    </submittedName>
</protein>